<dbReference type="AlphaFoldDB" id="A0A6N6RMH1"/>
<name>A0A6N6RMH1_9FLAO</name>
<keyword evidence="1" id="KW-0732">Signal</keyword>
<dbReference type="RefSeq" id="WP_151666362.1">
    <property type="nucleotide sequence ID" value="NZ_WBVO01000001.1"/>
</dbReference>
<dbReference type="EMBL" id="WBVO01000001">
    <property type="protein sequence ID" value="KAB2814784.1"/>
    <property type="molecule type" value="Genomic_DNA"/>
</dbReference>
<evidence type="ECO:0000313" key="2">
    <source>
        <dbReference type="EMBL" id="KAB2814784.1"/>
    </source>
</evidence>
<keyword evidence="3" id="KW-1185">Reference proteome</keyword>
<reference evidence="2 3" key="1">
    <citation type="submission" date="2019-09" db="EMBL/GenBank/DDBJ databases">
        <title>Genomes of family Cryomorphaceae.</title>
        <authorList>
            <person name="Bowman J.P."/>
        </authorList>
    </citation>
    <scope>NUCLEOTIDE SEQUENCE [LARGE SCALE GENOMIC DNA]</scope>
    <source>
        <strain evidence="2 3">LMG 25704</strain>
    </source>
</reference>
<organism evidence="2 3">
    <name type="scientific">Phaeocystidibacter luteus</name>
    <dbReference type="NCBI Taxonomy" id="911197"/>
    <lineage>
        <taxon>Bacteria</taxon>
        <taxon>Pseudomonadati</taxon>
        <taxon>Bacteroidota</taxon>
        <taxon>Flavobacteriia</taxon>
        <taxon>Flavobacteriales</taxon>
        <taxon>Phaeocystidibacteraceae</taxon>
        <taxon>Phaeocystidibacter</taxon>
    </lineage>
</organism>
<feature type="signal peptide" evidence="1">
    <location>
        <begin position="1"/>
        <end position="21"/>
    </location>
</feature>
<evidence type="ECO:0008006" key="4">
    <source>
        <dbReference type="Google" id="ProtNLM"/>
    </source>
</evidence>
<proteinExistence type="predicted"/>
<evidence type="ECO:0000256" key="1">
    <source>
        <dbReference type="SAM" id="SignalP"/>
    </source>
</evidence>
<accession>A0A6N6RMH1</accession>
<dbReference type="Proteomes" id="UP000468650">
    <property type="component" value="Unassembled WGS sequence"/>
</dbReference>
<feature type="chain" id="PRO_5026887143" description="Cytochrome c" evidence="1">
    <location>
        <begin position="22"/>
        <end position="163"/>
    </location>
</feature>
<sequence length="163" mass="17884">MRFQKYLILSAMAAFISVAVACNSGETNAEEPVEEEAATEASSEIIMPDPSELALLMRKMFDENMAMKEQIMNGGGAPESFPEEYYNLHTADATEPEKITAVYHAMGDSYLQSMKAVVDAPEGEEVKLFNNMVNTCIACHQSVSCQGPIARIKKLRIPTPDEA</sequence>
<evidence type="ECO:0000313" key="3">
    <source>
        <dbReference type="Proteomes" id="UP000468650"/>
    </source>
</evidence>
<protein>
    <recommendedName>
        <fullName evidence="4">Cytochrome c</fullName>
    </recommendedName>
</protein>
<comment type="caution">
    <text evidence="2">The sequence shown here is derived from an EMBL/GenBank/DDBJ whole genome shotgun (WGS) entry which is preliminary data.</text>
</comment>
<dbReference type="PROSITE" id="PS51257">
    <property type="entry name" value="PROKAR_LIPOPROTEIN"/>
    <property type="match status" value="1"/>
</dbReference>
<gene>
    <name evidence="2" type="ORF">F8C67_03285</name>
</gene>
<dbReference type="OrthoDB" id="982229at2"/>